<dbReference type="InterPro" id="IPR036890">
    <property type="entry name" value="HATPase_C_sf"/>
</dbReference>
<dbReference type="InterPro" id="IPR038892">
    <property type="entry name" value="SMCHD1"/>
</dbReference>
<dbReference type="GO" id="GO:0006302">
    <property type="term" value="P:double-strand break repair"/>
    <property type="evidence" value="ECO:0007669"/>
    <property type="project" value="InterPro"/>
</dbReference>
<dbReference type="SUPFAM" id="SSF75553">
    <property type="entry name" value="Smc hinge domain"/>
    <property type="match status" value="1"/>
</dbReference>
<dbReference type="Pfam" id="PF26201">
    <property type="entry name" value="Ig_SMCHD1_7th"/>
    <property type="match status" value="1"/>
</dbReference>
<dbReference type="Gene3D" id="3.30.565.10">
    <property type="entry name" value="Histidine kinase-like ATPase, C-terminal domain"/>
    <property type="match status" value="1"/>
</dbReference>
<dbReference type="InterPro" id="IPR010935">
    <property type="entry name" value="SMC_hinge"/>
</dbReference>
<dbReference type="PANTHER" id="PTHR22640:SF2">
    <property type="entry name" value="STRUCTURAL MAINTENANCE OF CHROMOSOMES FLEXIBLE HINGE DOMAIN-CONTAINING PROTEIN 1"/>
    <property type="match status" value="1"/>
</dbReference>
<dbReference type="InterPro" id="IPR058611">
    <property type="entry name" value="Ig_SMCHD1_1st"/>
</dbReference>
<dbReference type="Proteomes" id="UP000838412">
    <property type="component" value="Chromosome 16"/>
</dbReference>
<protein>
    <submittedName>
        <fullName evidence="4">SMCHD1 protein</fullName>
    </submittedName>
</protein>
<dbReference type="EMBL" id="OV696701">
    <property type="protein sequence ID" value="CAH1248011.1"/>
    <property type="molecule type" value="Genomic_DNA"/>
</dbReference>
<dbReference type="Pfam" id="PF26197">
    <property type="entry name" value="Ig_SMCHD1_5th"/>
    <property type="match status" value="1"/>
</dbReference>
<feature type="region of interest" description="Disordered" evidence="2">
    <location>
        <begin position="1"/>
        <end position="23"/>
    </location>
</feature>
<dbReference type="Pfam" id="PF26195">
    <property type="entry name" value="Ig_SMCHD1_2nd"/>
    <property type="match status" value="1"/>
</dbReference>
<dbReference type="GO" id="GO:0005694">
    <property type="term" value="C:chromosome"/>
    <property type="evidence" value="ECO:0007669"/>
    <property type="project" value="InterPro"/>
</dbReference>
<dbReference type="Pfam" id="PF13589">
    <property type="entry name" value="HATPase_c_3"/>
    <property type="match status" value="1"/>
</dbReference>
<accession>A0A8J9Z632</accession>
<dbReference type="InterPro" id="IPR058616">
    <property type="entry name" value="Ig_SMCHD1_8th"/>
</dbReference>
<feature type="compositionally biased region" description="Polar residues" evidence="2">
    <location>
        <begin position="2007"/>
        <end position="2021"/>
    </location>
</feature>
<dbReference type="GO" id="GO:0005524">
    <property type="term" value="F:ATP binding"/>
    <property type="evidence" value="ECO:0007669"/>
    <property type="project" value="InterPro"/>
</dbReference>
<dbReference type="Pfam" id="PF26198">
    <property type="entry name" value="Ig_SMCHD1_6th"/>
    <property type="match status" value="1"/>
</dbReference>
<dbReference type="InterPro" id="IPR058617">
    <property type="entry name" value="Ig_SMCHD1_7th"/>
</dbReference>
<dbReference type="OrthoDB" id="10036779at2759"/>
<feature type="region of interest" description="Disordered" evidence="2">
    <location>
        <begin position="1957"/>
        <end position="2050"/>
    </location>
</feature>
<dbReference type="Pfam" id="PF26194">
    <property type="entry name" value="Ig_SMCHD1_1st"/>
    <property type="match status" value="1"/>
</dbReference>
<dbReference type="Pfam" id="PF06470">
    <property type="entry name" value="SMC_hinge"/>
    <property type="match status" value="1"/>
</dbReference>
<dbReference type="Pfam" id="PF26196">
    <property type="entry name" value="Ig_SMCHD1_4th"/>
    <property type="match status" value="1"/>
</dbReference>
<sequence length="2050" mass="230273">MASGGRGGTRSSGQSAMDAEEETSVFVYDRREGDYPERKIQLGGIFKFESFKARIREVFELKNDEEFVVVTTNREEIKDTKTYDKLIEDGDTLYILNTVDQELAAPTQERIDYLPHYDTLVKSGMYEYYASEGQNPLPYAFAELIDNALAATADNVGDRNIELRIILDDRIEGGKHCICVLDNGHGMTSKDLNDWAVYRLSKFNRKDRKRSTELGFWRPRSLNSEISYFGVGGKQAVFFIGTTTRMITKPKNSKDVHELVISQEDFEKKEKNKEKIYSGYIRNRKPGDTSHISAEEDHIRKIITEETGRENFTAVVVTNVNTVHLKFLKDYMKYWPKQLSHIYHYYLHGPQGNTAATGGGKSARCDSPSQHIHIQIKLIQMGRKEKIVDLRELQDDMQTQYIQKSADSFEFKATVEGTGIVEGILRYHPFLYDRETYPADMYAPPVVEEDEEDCVSTDRPARGKRPIFECYWNGRLIPYTFVDDFEWCSPPKKRGVIPVECYNRISGCLFTNDKFQVSTNKLTFMDLEVRLKDKNTTYSMVKLGQEQRAKIDRQFFEWLKECHEKYDKQVKFCGFGGSITRPELASKKQQAPWAVFKSIEWDGKVFKEGQLVRTQRTVPIIYGTIQRFLLHGDYEGEVFATGGEMEMRQEPSSLYDEVKVLHLSKLDRSTTKLQAKKYIEEEEAKLPDKVVVKWPEGDSLQNNDKIPAGRTIGAMKVEIFNRKGEAINRLPGGSGPGSAGSRKLLVELKIIWHSPSGDSIIVSHISQHGGRWPYWFRKMENVKNLGKHTLRLQVVMNESDNTVFAGKELPSLNIKFTVTEAAPDKFTVGLMDPPFQVGQPFQIPLELQDEFGHPTSATNKLQPVLEASGLDLTYEGTETKGTTLIIKRVTALGDVGSHQGKNFNLKVTLPGLEEDTQVLKIRLLPGPPSSLHVKPSDDSLQVENGKELSFDVEVRDKAGNISTQPKLDVTCKFTGCSGLPTYSVDCSNTGRGVLTGDVIQVRNMKKEQSLRAIISCPSFKGIPAIEKKVVVTPSTRASTLELSYMDPETTVQVRHQANVTCTAGETLDGLTFTVFDEASRVLPITESMAAKIKVNWTPRLNTKELLKGNLPAIKVPLSVAETKYCQVNLHDHYPIELGFTIRPQAGEVTHLRCTCTGEQVVRYGEKLQGDIHIAVVDTHGNPTKLTQGGLKYLNVEAEGLDTSACSRALGEKSDHFVLKNIRFHSEGPLGTKELCVTWQDLQEFVRLVLVPGPPAGIEVIDWQDDGPLMVYNGTQFDKPLVVQLIDAAGNPSQESGVAVQLDKDKGLELTPAPQSVKTDASGRANFGIMAASGKKGDYEFRPKAQIGKKTIEGPTLTVMIVPDPTKPVAVNVEYNRNAVYIAGDKLTEFVVSICAEDDSVITEVPISNVRMKVWKQDGPQLLKRPPPVAFVFDPDPIKESDKKGHFYFRDRRVPEKSGIHNIMFQYNVSRQDIIYSNLIAINVQPGAPVKLAPEAAPGTPTVSNTARSASRTLVRQLKLILKDQYDNPAGEHVNGEVVVKVTGEETQEEEVPQMVGGTKEMTVELVRGVALVQNVTMQQNSPGRDGQQYFLQCRPKSLQLSRTNPIPAFNLSFMFYNNVRKQEEMANLTREKDALLQTIRTYKQLFDTTQQLISEMKISVHEAKQSEQSLRMELRNQAVPASCLESIEKVDELLGMRMQERDETLNSPRRQCGLNPAPKGDQEIMGKIGHLALVEDDDIARVLSWHMASDMDCVVTVTTAKAKQVYTGSHGRQQVLPLDSIYRRNLPDWNRPLPHLRGNRSNFVTKGNPVYARDMLIFPQDPDNCKLVFGMLLGETVILDTLDDANAYRQEVVKITHCPTLLTRSGDRIRSNGKFGGVQNKAIPVEKMKGAIFGAPLPLAYHALCTQIDTLEKYREAMIKRINAEDDLNFQLETEELPEKQQQRRELQEAQEQFRDIEKRLGLKPTNFGSPPTSTERRTRTTNNVRSQPPPPYENESPPKRLRSNNRDSPSTVNGYGSSSGSDTPTRTSARRAAMAASAADIPVIKKQRR</sequence>
<keyword evidence="5" id="KW-1185">Reference proteome</keyword>
<name>A0A8J9Z632_BRALA</name>
<feature type="domain" description="SMC hinge" evidence="3">
    <location>
        <begin position="1722"/>
        <end position="1849"/>
    </location>
</feature>
<dbReference type="SMART" id="SM00968">
    <property type="entry name" value="SMC_hinge"/>
    <property type="match status" value="1"/>
</dbReference>
<dbReference type="InterPro" id="IPR058615">
    <property type="entry name" value="Ig_SMCHD1_6th"/>
</dbReference>
<dbReference type="SUPFAM" id="SSF55874">
    <property type="entry name" value="ATPase domain of HSP90 chaperone/DNA topoisomerase II/histidine kinase"/>
    <property type="match status" value="1"/>
</dbReference>
<dbReference type="InterPro" id="IPR058614">
    <property type="entry name" value="Ig_SMCHD1_5th"/>
</dbReference>
<dbReference type="PANTHER" id="PTHR22640">
    <property type="entry name" value="STRUCTURAL MAINTENANCE OF CHROMOSOMES FLEXIBLE HINGE DOMAIN-CONTAINING PROTEIN 1"/>
    <property type="match status" value="1"/>
</dbReference>
<keyword evidence="1" id="KW-0175">Coiled coil</keyword>
<evidence type="ECO:0000313" key="4">
    <source>
        <dbReference type="EMBL" id="CAH1248011.1"/>
    </source>
</evidence>
<dbReference type="GO" id="GO:0051276">
    <property type="term" value="P:chromosome organization"/>
    <property type="evidence" value="ECO:0007669"/>
    <property type="project" value="InterPro"/>
</dbReference>
<evidence type="ECO:0000259" key="3">
    <source>
        <dbReference type="SMART" id="SM00968"/>
    </source>
</evidence>
<feature type="compositionally biased region" description="Low complexity" evidence="2">
    <location>
        <begin position="2022"/>
        <end position="2040"/>
    </location>
</feature>
<dbReference type="InterPro" id="IPR055109">
    <property type="entry name" value="SMCHD1_S5"/>
</dbReference>
<feature type="compositionally biased region" description="Gly residues" evidence="2">
    <location>
        <begin position="1"/>
        <end position="10"/>
    </location>
</feature>
<evidence type="ECO:0000313" key="5">
    <source>
        <dbReference type="Proteomes" id="UP000838412"/>
    </source>
</evidence>
<dbReference type="InterPro" id="IPR036277">
    <property type="entry name" value="SMC_hinge_sf"/>
</dbReference>
<proteinExistence type="predicted"/>
<dbReference type="Pfam" id="PF22899">
    <property type="entry name" value="SMCHD1_S5"/>
    <property type="match status" value="1"/>
</dbReference>
<dbReference type="InterPro" id="IPR058613">
    <property type="entry name" value="Ig_SMCHD1_4th"/>
</dbReference>
<organism evidence="4 5">
    <name type="scientific">Branchiostoma lanceolatum</name>
    <name type="common">Common lancelet</name>
    <name type="synonym">Amphioxus lanceolatum</name>
    <dbReference type="NCBI Taxonomy" id="7740"/>
    <lineage>
        <taxon>Eukaryota</taxon>
        <taxon>Metazoa</taxon>
        <taxon>Chordata</taxon>
        <taxon>Cephalochordata</taxon>
        <taxon>Leptocardii</taxon>
        <taxon>Amphioxiformes</taxon>
        <taxon>Branchiostomatidae</taxon>
        <taxon>Branchiostoma</taxon>
    </lineage>
</organism>
<feature type="coiled-coil region" evidence="1">
    <location>
        <begin position="1618"/>
        <end position="1645"/>
    </location>
</feature>
<dbReference type="InterPro" id="IPR058612">
    <property type="entry name" value="Ig_SMCHD1_2nd"/>
</dbReference>
<gene>
    <name evidence="4" type="primary">SMCHD1</name>
    <name evidence="4" type="ORF">BLAG_LOCUS9513</name>
</gene>
<reference evidence="4" key="1">
    <citation type="submission" date="2022-01" db="EMBL/GenBank/DDBJ databases">
        <authorList>
            <person name="Braso-Vives M."/>
        </authorList>
    </citation>
    <scope>NUCLEOTIDE SEQUENCE</scope>
</reference>
<evidence type="ECO:0000256" key="2">
    <source>
        <dbReference type="SAM" id="MobiDB-lite"/>
    </source>
</evidence>
<evidence type="ECO:0000256" key="1">
    <source>
        <dbReference type="SAM" id="Coils"/>
    </source>
</evidence>
<dbReference type="Pfam" id="PF26199">
    <property type="entry name" value="Ig_SMCHD1_8th"/>
    <property type="match status" value="1"/>
</dbReference>